<reference evidence="2 3" key="1">
    <citation type="submission" date="2021-05" db="EMBL/GenBank/DDBJ databases">
        <title>Mycobacterium acidophilum sp. nov., an extremely acid-tolerant member of the genus Mycobacterium.</title>
        <authorList>
            <person name="Xia J."/>
        </authorList>
    </citation>
    <scope>NUCLEOTIDE SEQUENCE [LARGE SCALE GENOMIC DNA]</scope>
    <source>
        <strain evidence="2 3">M1</strain>
    </source>
</reference>
<evidence type="ECO:0000313" key="3">
    <source>
        <dbReference type="Proteomes" id="UP001519535"/>
    </source>
</evidence>
<feature type="region of interest" description="Disordered" evidence="1">
    <location>
        <begin position="1"/>
        <end position="24"/>
    </location>
</feature>
<feature type="compositionally biased region" description="Polar residues" evidence="1">
    <location>
        <begin position="1"/>
        <end position="10"/>
    </location>
</feature>
<dbReference type="EMBL" id="JAHCLR010000003">
    <property type="protein sequence ID" value="MBS9532376.1"/>
    <property type="molecule type" value="Genomic_DNA"/>
</dbReference>
<organism evidence="2 3">
    <name type="scientific">Mycolicibacter acidiphilus</name>
    <dbReference type="NCBI Taxonomy" id="2835306"/>
    <lineage>
        <taxon>Bacteria</taxon>
        <taxon>Bacillati</taxon>
        <taxon>Actinomycetota</taxon>
        <taxon>Actinomycetes</taxon>
        <taxon>Mycobacteriales</taxon>
        <taxon>Mycobacteriaceae</taxon>
        <taxon>Mycolicibacter</taxon>
    </lineage>
</organism>
<comment type="caution">
    <text evidence="2">The sequence shown here is derived from an EMBL/GenBank/DDBJ whole genome shotgun (WGS) entry which is preliminary data.</text>
</comment>
<protein>
    <submittedName>
        <fullName evidence="2">Uncharacterized protein</fullName>
    </submittedName>
</protein>
<accession>A0ABS5RDL5</accession>
<evidence type="ECO:0000256" key="1">
    <source>
        <dbReference type="SAM" id="MobiDB-lite"/>
    </source>
</evidence>
<dbReference type="RefSeq" id="WP_214091264.1">
    <property type="nucleotide sequence ID" value="NZ_JAHCLR010000003.1"/>
</dbReference>
<name>A0ABS5RDL5_9MYCO</name>
<gene>
    <name evidence="2" type="ORF">KIH27_02095</name>
</gene>
<feature type="compositionally biased region" description="Basic and acidic residues" evidence="1">
    <location>
        <begin position="12"/>
        <end position="24"/>
    </location>
</feature>
<sequence length="116" mass="12773">MTGQNFTNNLLRDGRDRPLIRDPETGELVPYQRVTTFISGLESSVGLEKWRQRELAKTLSSSPAYAKAINAADGDTKKITAVVRGALADARLSLKADTGSYLHYVLECDDRAEMGQ</sequence>
<evidence type="ECO:0000313" key="2">
    <source>
        <dbReference type="EMBL" id="MBS9532376.1"/>
    </source>
</evidence>
<keyword evidence="3" id="KW-1185">Reference proteome</keyword>
<proteinExistence type="predicted"/>
<dbReference type="Proteomes" id="UP001519535">
    <property type="component" value="Unassembled WGS sequence"/>
</dbReference>